<dbReference type="EMBL" id="CAKLDM010000005">
    <property type="protein sequence ID" value="CAH0543218.1"/>
    <property type="molecule type" value="Genomic_DNA"/>
</dbReference>
<reference evidence="1" key="1">
    <citation type="submission" date="2021-11" db="EMBL/GenBank/DDBJ databases">
        <authorList>
            <person name="Rodrigo-Torres L."/>
            <person name="Arahal R. D."/>
            <person name="Lucena T."/>
        </authorList>
    </citation>
    <scope>NUCLEOTIDE SEQUENCE</scope>
    <source>
        <strain evidence="1">CECT 7928</strain>
    </source>
</reference>
<gene>
    <name evidence="1" type="ORF">VMF7928_04476</name>
</gene>
<comment type="caution">
    <text evidence="1">The sequence shown here is derived from an EMBL/GenBank/DDBJ whole genome shotgun (WGS) entry which is preliminary data.</text>
</comment>
<organism evidence="1 2">
    <name type="scientific">Vibrio marisflavi CECT 7928</name>
    <dbReference type="NCBI Taxonomy" id="634439"/>
    <lineage>
        <taxon>Bacteria</taxon>
        <taxon>Pseudomonadati</taxon>
        <taxon>Pseudomonadota</taxon>
        <taxon>Gammaproteobacteria</taxon>
        <taxon>Vibrionales</taxon>
        <taxon>Vibrionaceae</taxon>
        <taxon>Vibrio</taxon>
    </lineage>
</organism>
<protein>
    <submittedName>
        <fullName evidence="1">Uncharacterized protein</fullName>
    </submittedName>
</protein>
<evidence type="ECO:0000313" key="2">
    <source>
        <dbReference type="Proteomes" id="UP000838748"/>
    </source>
</evidence>
<keyword evidence="2" id="KW-1185">Reference proteome</keyword>
<dbReference type="Proteomes" id="UP000838748">
    <property type="component" value="Unassembled WGS sequence"/>
</dbReference>
<accession>A0ABM9A9F3</accession>
<sequence length="31" mass="3849">MYELNVIMLIVRIELYRHSYTNMESIEKEVM</sequence>
<name>A0ABM9A9F3_9VIBR</name>
<proteinExistence type="predicted"/>
<evidence type="ECO:0000313" key="1">
    <source>
        <dbReference type="EMBL" id="CAH0543218.1"/>
    </source>
</evidence>